<keyword evidence="9" id="KW-1133">Transmembrane helix</keyword>
<evidence type="ECO:0000256" key="4">
    <source>
        <dbReference type="ARBA" id="ARBA00023002"/>
    </source>
</evidence>
<dbReference type="SUPFAM" id="SSF48264">
    <property type="entry name" value="Cytochrome P450"/>
    <property type="match status" value="1"/>
</dbReference>
<dbReference type="PROSITE" id="PS00086">
    <property type="entry name" value="CYTOCHROME_P450"/>
    <property type="match status" value="1"/>
</dbReference>
<dbReference type="RefSeq" id="XP_007779169.1">
    <property type="nucleotide sequence ID" value="XM_007780979.1"/>
</dbReference>
<dbReference type="Pfam" id="PF00067">
    <property type="entry name" value="p450"/>
    <property type="match status" value="1"/>
</dbReference>
<dbReference type="OrthoDB" id="1470350at2759"/>
<dbReference type="Gene3D" id="1.10.630.10">
    <property type="entry name" value="Cytochrome P450"/>
    <property type="match status" value="1"/>
</dbReference>
<dbReference type="PANTHER" id="PTHR24287:SF5">
    <property type="entry name" value="P450, PUTATIVE (EUROFUNG)-RELATED"/>
    <property type="match status" value="1"/>
</dbReference>
<keyword evidence="7 8" id="KW-0349">Heme</keyword>
<dbReference type="OMA" id="EMIPGPT"/>
<proteinExistence type="inferred from homology"/>
<dbReference type="HOGENOM" id="CLU_001570_27_0_1"/>
<reference evidence="11" key="1">
    <citation type="submission" date="2012-06" db="EMBL/GenBank/DDBJ databases">
        <title>The genome sequence of Coniosporium apollinis CBS 100218.</title>
        <authorList>
            <consortium name="The Broad Institute Genome Sequencing Platform"/>
            <person name="Cuomo C."/>
            <person name="Gorbushina A."/>
            <person name="Noack S."/>
            <person name="Walker B."/>
            <person name="Young S.K."/>
            <person name="Zeng Q."/>
            <person name="Gargeya S."/>
            <person name="Fitzgerald M."/>
            <person name="Haas B."/>
            <person name="Abouelleil A."/>
            <person name="Alvarado L."/>
            <person name="Arachchi H.M."/>
            <person name="Berlin A.M."/>
            <person name="Chapman S.B."/>
            <person name="Goldberg J."/>
            <person name="Griggs A."/>
            <person name="Gujja S."/>
            <person name="Hansen M."/>
            <person name="Howarth C."/>
            <person name="Imamovic A."/>
            <person name="Larimer J."/>
            <person name="McCowan C."/>
            <person name="Montmayeur A."/>
            <person name="Murphy C."/>
            <person name="Neiman D."/>
            <person name="Pearson M."/>
            <person name="Priest M."/>
            <person name="Roberts A."/>
            <person name="Saif S."/>
            <person name="Shea T."/>
            <person name="Sisk P."/>
            <person name="Sykes S."/>
            <person name="Wortman J."/>
            <person name="Nusbaum C."/>
            <person name="Birren B."/>
        </authorList>
    </citation>
    <scope>NUCLEOTIDE SEQUENCE [LARGE SCALE GENOMIC DNA]</scope>
    <source>
        <strain evidence="11">CBS 100218</strain>
    </source>
</reference>
<dbReference type="AlphaFoldDB" id="R7YPM4"/>
<keyword evidence="11" id="KW-1185">Reference proteome</keyword>
<dbReference type="InterPro" id="IPR047146">
    <property type="entry name" value="Cyt_P450_E_CYP52_fungi"/>
</dbReference>
<gene>
    <name evidence="10" type="ORF">W97_03080</name>
</gene>
<feature type="binding site" description="axial binding residue" evidence="7">
    <location>
        <position position="458"/>
    </location>
    <ligand>
        <name>heme</name>
        <dbReference type="ChEBI" id="CHEBI:30413"/>
    </ligand>
    <ligandPart>
        <name>Fe</name>
        <dbReference type="ChEBI" id="CHEBI:18248"/>
    </ligandPart>
</feature>
<dbReference type="PANTHER" id="PTHR24287">
    <property type="entry name" value="P450, PUTATIVE (EUROFUNG)-RELATED"/>
    <property type="match status" value="1"/>
</dbReference>
<evidence type="ECO:0000256" key="5">
    <source>
        <dbReference type="ARBA" id="ARBA00023004"/>
    </source>
</evidence>
<dbReference type="PRINTS" id="PR00385">
    <property type="entry name" value="P450"/>
</dbReference>
<keyword evidence="9" id="KW-0472">Membrane</keyword>
<dbReference type="eggNOG" id="KOG0157">
    <property type="taxonomic scope" value="Eukaryota"/>
</dbReference>
<evidence type="ECO:0000256" key="8">
    <source>
        <dbReference type="RuleBase" id="RU000461"/>
    </source>
</evidence>
<organism evidence="10 11">
    <name type="scientific">Coniosporium apollinis (strain CBS 100218)</name>
    <name type="common">Rock-inhabiting black yeast</name>
    <dbReference type="NCBI Taxonomy" id="1168221"/>
    <lineage>
        <taxon>Eukaryota</taxon>
        <taxon>Fungi</taxon>
        <taxon>Dikarya</taxon>
        <taxon>Ascomycota</taxon>
        <taxon>Pezizomycotina</taxon>
        <taxon>Dothideomycetes</taxon>
        <taxon>Dothideomycetes incertae sedis</taxon>
        <taxon>Coniosporium</taxon>
    </lineage>
</organism>
<dbReference type="InterPro" id="IPR036396">
    <property type="entry name" value="Cyt_P450_sf"/>
</dbReference>
<name>R7YPM4_CONA1</name>
<comment type="similarity">
    <text evidence="2 8">Belongs to the cytochrome P450 family.</text>
</comment>
<evidence type="ECO:0000313" key="11">
    <source>
        <dbReference type="Proteomes" id="UP000016924"/>
    </source>
</evidence>
<dbReference type="Proteomes" id="UP000016924">
    <property type="component" value="Unassembled WGS sequence"/>
</dbReference>
<accession>R7YPM4</accession>
<sequence length="517" mass="58768">MLDQLFQSLPSPGVSVLLLVVAYYIISTVRLLNENRKIRSFGARAPIRPTYLPFGLDFVYEAVKYARENRNLAFWEKSFSRGPEDHNYTLEFRTTGQRIIFTADPENIKAILATQFADYGKGEQFNKDWHDFLGDSIFTTDGERWHNSRQLIRPQFIRDRLSDLDIFERHFQELAPKLGGRGQTVDVADLFFRYTLDAATDFLLGRSVNSLVDPQVRFAKAFGEVQRFQSLVSRIGPLHHLLPRGKFREGLKVINEFVNPYIDEALRLSPEELEKRSKSDQGYTFLHALAGYTRDRTVLRDQLVAVLLAGRDTTACTLSWIFHHLSLNPRIVQKLRQEISAHCGTAPPTYAALKNMRYLQHTLNETLRLYPVVPFNVRVALHDSTLPVGGGPTGSSPIGILAGTPIGYSTLLLQRRGDLYPPPSATFPPILEFAPERWEHWTPKSWTYVPFNGGPRICIGQQFALTEMGYVVVRILQRFAGVESREEGRELAMQTDIVLQPAGGVKVAFWEDGREKA</sequence>
<feature type="transmembrane region" description="Helical" evidence="9">
    <location>
        <begin position="12"/>
        <end position="32"/>
    </location>
</feature>
<dbReference type="GO" id="GO:0016705">
    <property type="term" value="F:oxidoreductase activity, acting on paired donors, with incorporation or reduction of molecular oxygen"/>
    <property type="evidence" value="ECO:0007669"/>
    <property type="project" value="InterPro"/>
</dbReference>
<evidence type="ECO:0000256" key="2">
    <source>
        <dbReference type="ARBA" id="ARBA00010617"/>
    </source>
</evidence>
<keyword evidence="4 8" id="KW-0560">Oxidoreductase</keyword>
<dbReference type="GeneID" id="19900391"/>
<evidence type="ECO:0000256" key="1">
    <source>
        <dbReference type="ARBA" id="ARBA00001971"/>
    </source>
</evidence>
<dbReference type="InterPro" id="IPR002401">
    <property type="entry name" value="Cyt_P450_E_grp-I"/>
</dbReference>
<dbReference type="GO" id="GO:0005506">
    <property type="term" value="F:iron ion binding"/>
    <property type="evidence" value="ECO:0007669"/>
    <property type="project" value="InterPro"/>
</dbReference>
<dbReference type="GO" id="GO:0004497">
    <property type="term" value="F:monooxygenase activity"/>
    <property type="evidence" value="ECO:0007669"/>
    <property type="project" value="UniProtKB-KW"/>
</dbReference>
<keyword evidence="6 8" id="KW-0503">Monooxygenase</keyword>
<evidence type="ECO:0000256" key="9">
    <source>
        <dbReference type="SAM" id="Phobius"/>
    </source>
</evidence>
<evidence type="ECO:0000256" key="6">
    <source>
        <dbReference type="ARBA" id="ARBA00023033"/>
    </source>
</evidence>
<dbReference type="EMBL" id="JH767565">
    <property type="protein sequence ID" value="EON63852.1"/>
    <property type="molecule type" value="Genomic_DNA"/>
</dbReference>
<dbReference type="PRINTS" id="PR00463">
    <property type="entry name" value="EP450I"/>
</dbReference>
<dbReference type="InterPro" id="IPR017972">
    <property type="entry name" value="Cyt_P450_CS"/>
</dbReference>
<evidence type="ECO:0008006" key="12">
    <source>
        <dbReference type="Google" id="ProtNLM"/>
    </source>
</evidence>
<dbReference type="STRING" id="1168221.R7YPM4"/>
<keyword evidence="9" id="KW-0812">Transmembrane</keyword>
<dbReference type="CDD" id="cd11063">
    <property type="entry name" value="CYP52"/>
    <property type="match status" value="1"/>
</dbReference>
<dbReference type="InterPro" id="IPR001128">
    <property type="entry name" value="Cyt_P450"/>
</dbReference>
<dbReference type="GO" id="GO:0020037">
    <property type="term" value="F:heme binding"/>
    <property type="evidence" value="ECO:0007669"/>
    <property type="project" value="InterPro"/>
</dbReference>
<comment type="cofactor">
    <cofactor evidence="1 7">
        <name>heme</name>
        <dbReference type="ChEBI" id="CHEBI:30413"/>
    </cofactor>
</comment>
<keyword evidence="3 7" id="KW-0479">Metal-binding</keyword>
<keyword evidence="5 7" id="KW-0408">Iron</keyword>
<evidence type="ECO:0000313" key="10">
    <source>
        <dbReference type="EMBL" id="EON63852.1"/>
    </source>
</evidence>
<evidence type="ECO:0000256" key="7">
    <source>
        <dbReference type="PIRSR" id="PIRSR602401-1"/>
    </source>
</evidence>
<evidence type="ECO:0000256" key="3">
    <source>
        <dbReference type="ARBA" id="ARBA00022723"/>
    </source>
</evidence>
<protein>
    <recommendedName>
        <fullName evidence="12">Cytochrome P450 alkane hydroxylase</fullName>
    </recommendedName>
</protein>